<protein>
    <recommendedName>
        <fullName evidence="2">Thrombospondin-like N-terminal domain-containing protein</fullName>
    </recommendedName>
</protein>
<dbReference type="AlphaFoldDB" id="A0A401T9P2"/>
<accession>A0A401T9P2</accession>
<dbReference type="STRING" id="137246.A0A401T9P2"/>
<dbReference type="EMBL" id="BEZZ01017424">
    <property type="protein sequence ID" value="GCC39359.1"/>
    <property type="molecule type" value="Genomic_DNA"/>
</dbReference>
<dbReference type="InterPro" id="IPR048287">
    <property type="entry name" value="TSPN-like_N"/>
</dbReference>
<evidence type="ECO:0000313" key="4">
    <source>
        <dbReference type="Proteomes" id="UP000287033"/>
    </source>
</evidence>
<proteinExistence type="predicted"/>
<reference evidence="3 4" key="1">
    <citation type="journal article" date="2018" name="Nat. Ecol. Evol.">
        <title>Shark genomes provide insights into elasmobranch evolution and the origin of vertebrates.</title>
        <authorList>
            <person name="Hara Y"/>
            <person name="Yamaguchi K"/>
            <person name="Onimaru K"/>
            <person name="Kadota M"/>
            <person name="Koyanagi M"/>
            <person name="Keeley SD"/>
            <person name="Tatsumi K"/>
            <person name="Tanaka K"/>
            <person name="Motone F"/>
            <person name="Kageyama Y"/>
            <person name="Nozu R"/>
            <person name="Adachi N"/>
            <person name="Nishimura O"/>
            <person name="Nakagawa R"/>
            <person name="Tanegashima C"/>
            <person name="Kiyatake I"/>
            <person name="Matsumoto R"/>
            <person name="Murakumo K"/>
            <person name="Nishida K"/>
            <person name="Terakita A"/>
            <person name="Kuratani S"/>
            <person name="Sato K"/>
            <person name="Hyodo S Kuraku.S."/>
        </authorList>
    </citation>
    <scope>NUCLEOTIDE SEQUENCE [LARGE SCALE GENOMIC DNA]</scope>
</reference>
<dbReference type="FunFam" id="2.60.120.200:FF:000039">
    <property type="entry name" value="Collagen XV alpha 1 chain"/>
    <property type="match status" value="1"/>
</dbReference>
<dbReference type="InterPro" id="IPR013320">
    <property type="entry name" value="ConA-like_dom_sf"/>
</dbReference>
<evidence type="ECO:0000256" key="1">
    <source>
        <dbReference type="ARBA" id="ARBA00022737"/>
    </source>
</evidence>
<keyword evidence="4" id="KW-1185">Reference proteome</keyword>
<organism evidence="3 4">
    <name type="scientific">Chiloscyllium punctatum</name>
    <name type="common">Brownbanded bambooshark</name>
    <name type="synonym">Hemiscyllium punctatum</name>
    <dbReference type="NCBI Taxonomy" id="137246"/>
    <lineage>
        <taxon>Eukaryota</taxon>
        <taxon>Metazoa</taxon>
        <taxon>Chordata</taxon>
        <taxon>Craniata</taxon>
        <taxon>Vertebrata</taxon>
        <taxon>Chondrichthyes</taxon>
        <taxon>Elasmobranchii</taxon>
        <taxon>Galeomorphii</taxon>
        <taxon>Galeoidea</taxon>
        <taxon>Orectolobiformes</taxon>
        <taxon>Hemiscylliidae</taxon>
        <taxon>Chiloscyllium</taxon>
    </lineage>
</organism>
<evidence type="ECO:0000259" key="2">
    <source>
        <dbReference type="SMART" id="SM00210"/>
    </source>
</evidence>
<sequence length="188" mass="20542">NERSVSLLQLLGDPAPKQVTVEYGPDQNPVYEFGPNVNTGQLARAYFKSPFFRDFSLLFTIKPMSSKSGVLFAITDASQTVIYVGVKLSEVQGGSQNVVFYYTEPGSQQTNEAARFRVKSLTNKWVKIALAVEGDVVTFYLDCELQGSVSFERSPDEMEIDPSSGVFVALAGGADPDNFLVSAFSVIE</sequence>
<feature type="domain" description="Thrombospondin-like N-terminal" evidence="2">
    <location>
        <begin position="4"/>
        <end position="184"/>
    </location>
</feature>
<dbReference type="Gene3D" id="2.60.120.200">
    <property type="match status" value="1"/>
</dbReference>
<gene>
    <name evidence="3" type="ORF">chiPu_0023220</name>
</gene>
<comment type="caution">
    <text evidence="3">The sequence shown here is derived from an EMBL/GenBank/DDBJ whole genome shotgun (WGS) entry which is preliminary data.</text>
</comment>
<evidence type="ECO:0000313" key="3">
    <source>
        <dbReference type="EMBL" id="GCC39359.1"/>
    </source>
</evidence>
<dbReference type="SUPFAM" id="SSF49899">
    <property type="entry name" value="Concanavalin A-like lectins/glucanases"/>
    <property type="match status" value="1"/>
</dbReference>
<dbReference type="Proteomes" id="UP000287033">
    <property type="component" value="Unassembled WGS sequence"/>
</dbReference>
<keyword evidence="1" id="KW-0677">Repeat</keyword>
<feature type="non-terminal residue" evidence="3">
    <location>
        <position position="1"/>
    </location>
</feature>
<dbReference type="OrthoDB" id="10060752at2759"/>
<dbReference type="OMA" id="PANENPG"/>
<dbReference type="SMART" id="SM00210">
    <property type="entry name" value="TSPN"/>
    <property type="match status" value="1"/>
</dbReference>
<name>A0A401T9P2_CHIPU</name>